<evidence type="ECO:0000313" key="2">
    <source>
        <dbReference type="EMBL" id="BAQ49156.1"/>
    </source>
</evidence>
<reference evidence="3" key="2">
    <citation type="submission" date="2015-01" db="EMBL/GenBank/DDBJ databases">
        <title>Complete genome sequence of Methylobacterium aquaticum strain 22A.</title>
        <authorList>
            <person name="Tani A."/>
            <person name="Ogura Y."/>
            <person name="Hayashi T."/>
        </authorList>
    </citation>
    <scope>NUCLEOTIDE SEQUENCE [LARGE SCALE GENOMIC DNA]</scope>
    <source>
        <strain evidence="3">MA-22A</strain>
        <plasmid evidence="3">Plasmid pMaq22A_1p DNA</plasmid>
    </source>
</reference>
<proteinExistence type="predicted"/>
<name>A0A0C6F8N2_9HYPH</name>
<keyword evidence="2" id="KW-0614">Plasmid</keyword>
<geneLocation type="plasmid" evidence="3">
    <name>pMaq22A_1p DNA</name>
</geneLocation>
<dbReference type="AlphaFoldDB" id="A0A0C6F8N2"/>
<evidence type="ECO:0000256" key="1">
    <source>
        <dbReference type="SAM" id="MobiDB-lite"/>
    </source>
</evidence>
<organism evidence="2 3">
    <name type="scientific">Methylobacterium aquaticum</name>
    <dbReference type="NCBI Taxonomy" id="270351"/>
    <lineage>
        <taxon>Bacteria</taxon>
        <taxon>Pseudomonadati</taxon>
        <taxon>Pseudomonadota</taxon>
        <taxon>Alphaproteobacteria</taxon>
        <taxon>Hyphomicrobiales</taxon>
        <taxon>Methylobacteriaceae</taxon>
        <taxon>Methylobacterium</taxon>
    </lineage>
</organism>
<dbReference type="EMBL" id="AP014705">
    <property type="protein sequence ID" value="BAQ49156.1"/>
    <property type="molecule type" value="Genomic_DNA"/>
</dbReference>
<feature type="region of interest" description="Disordered" evidence="1">
    <location>
        <begin position="1"/>
        <end position="61"/>
    </location>
</feature>
<accession>A0A0C6F8N2</accession>
<evidence type="ECO:0000313" key="3">
    <source>
        <dbReference type="Proteomes" id="UP000061432"/>
    </source>
</evidence>
<reference evidence="2 3" key="1">
    <citation type="journal article" date="2015" name="Genome Announc.">
        <title>Complete Genome Sequence of Methylobacterium aquaticum Strain 22A, Isolated from Racomitrium japonicum Moss.</title>
        <authorList>
            <person name="Tani A."/>
            <person name="Ogura Y."/>
            <person name="Hayashi T."/>
            <person name="Kimbara K."/>
        </authorList>
    </citation>
    <scope>NUCLEOTIDE SEQUENCE [LARGE SCALE GENOMIC DNA]</scope>
    <source>
        <strain evidence="2 3">MA-22A</strain>
        <plasmid evidence="3">Plasmid pMaq22A_1p DNA</plasmid>
    </source>
</reference>
<protein>
    <submittedName>
        <fullName evidence="2">Uncharacterized protein</fullName>
    </submittedName>
</protein>
<dbReference type="Proteomes" id="UP000061432">
    <property type="component" value="Plasmid pMaq22A_1p"/>
</dbReference>
<sequence>MRCEGGSLPQGARQAGVHPGPEHGTCLGALVIPRAPSGAPQWQTTAPPRSSSSRRSCRPRW</sequence>
<gene>
    <name evidence="2" type="ORF">Maq22A_1p34425</name>
</gene>
<dbReference type="KEGG" id="maqu:Maq22A_1p34425"/>